<evidence type="ECO:0000256" key="1">
    <source>
        <dbReference type="SAM" id="MobiDB-lite"/>
    </source>
</evidence>
<feature type="compositionally biased region" description="Polar residues" evidence="1">
    <location>
        <begin position="562"/>
        <end position="572"/>
    </location>
</feature>
<evidence type="ECO:0000313" key="2">
    <source>
        <dbReference type="EMBL" id="KAF2998864.1"/>
    </source>
</evidence>
<dbReference type="AlphaFoldDB" id="A0A9P4TAC5"/>
<reference evidence="2" key="1">
    <citation type="submission" date="2019-04" db="EMBL/GenBank/DDBJ databases">
        <title>Sequencing of skin fungus with MAO and IRED activity.</title>
        <authorList>
            <person name="Marsaioli A.J."/>
            <person name="Bonatto J.M.C."/>
            <person name="Reis Junior O."/>
        </authorList>
    </citation>
    <scope>NUCLEOTIDE SEQUENCE</scope>
    <source>
        <strain evidence="2">30M1</strain>
    </source>
</reference>
<feature type="region of interest" description="Disordered" evidence="1">
    <location>
        <begin position="132"/>
        <end position="170"/>
    </location>
</feature>
<feature type="compositionally biased region" description="Acidic residues" evidence="1">
    <location>
        <begin position="87"/>
        <end position="99"/>
    </location>
</feature>
<comment type="caution">
    <text evidence="2">The sequence shown here is derived from an EMBL/GenBank/DDBJ whole genome shotgun (WGS) entry which is preliminary data.</text>
</comment>
<evidence type="ECO:0000313" key="3">
    <source>
        <dbReference type="Proteomes" id="UP000801428"/>
    </source>
</evidence>
<feature type="compositionally biased region" description="Polar residues" evidence="1">
    <location>
        <begin position="159"/>
        <end position="170"/>
    </location>
</feature>
<feature type="compositionally biased region" description="Polar residues" evidence="1">
    <location>
        <begin position="104"/>
        <end position="119"/>
    </location>
</feature>
<gene>
    <name evidence="2" type="ORF">E8E13_003865</name>
</gene>
<protein>
    <submittedName>
        <fullName evidence="2">Uncharacterized protein</fullName>
    </submittedName>
</protein>
<feature type="region of interest" description="Disordered" evidence="1">
    <location>
        <begin position="493"/>
        <end position="524"/>
    </location>
</feature>
<feature type="region of interest" description="Disordered" evidence="1">
    <location>
        <begin position="543"/>
        <end position="587"/>
    </location>
</feature>
<organism evidence="2 3">
    <name type="scientific">Curvularia kusanoi</name>
    <name type="common">Cochliobolus kusanoi</name>
    <dbReference type="NCBI Taxonomy" id="90978"/>
    <lineage>
        <taxon>Eukaryota</taxon>
        <taxon>Fungi</taxon>
        <taxon>Dikarya</taxon>
        <taxon>Ascomycota</taxon>
        <taxon>Pezizomycotina</taxon>
        <taxon>Dothideomycetes</taxon>
        <taxon>Pleosporomycetidae</taxon>
        <taxon>Pleosporales</taxon>
        <taxon>Pleosporineae</taxon>
        <taxon>Pleosporaceae</taxon>
        <taxon>Curvularia</taxon>
    </lineage>
</organism>
<sequence>MGGFDSGTYRSHKDILDRLSRPQQHSTWVGAQRDWRYSTGVFRHSDNDDSPRDRTIWDKLDYDHYENSHQLLDEELSVSSETLQVEVENEEESGTEDLPESSAPYRTTADTAGLEASSQRRLANRRIVMDEESANLMLPSPPSSSDNPISPSRSRSSRNVHLSDSTDASDNLDSATARLLSENWRDPTGDFDILAVRETLRAPHITPDKLIRSYSWYPGATPVDALLPPGVPLSVKEILVYYPHHIRWQGVMLRLTDNDYRGTDILGVQAFFRGAPQDHMSSSALNQIQRDTVQRLLPDFKTIGYEGKQDADLHTDQLHPGAYLEKKLMSYFLPAFDDLLHGLECLPQGPDVGPLTQCLAWYSSVCNAFTPKLQLNVLHAQALIRALREPQNLTSEHNLNRFALQQWRDVKAFPSTDFPAQMGRSVDGEHSDQQRKGPQLLINAHADPMDLKMQINVPIRHILTFPFLALHGVVVEAFKMGIGRAERRRSLQKSTAVLAKQPDGTQQPSKRFHQSDSDHEAGPLIPKRLCKLKVGAGRVAPCTSGRPTVSPISPCERPRGFESSQPTVSLSDMGSGISKAAPARPWT</sequence>
<name>A0A9P4TAC5_CURKU</name>
<feature type="region of interest" description="Disordered" evidence="1">
    <location>
        <begin position="87"/>
        <end position="119"/>
    </location>
</feature>
<dbReference type="EMBL" id="SWKU01000018">
    <property type="protein sequence ID" value="KAF2998864.1"/>
    <property type="molecule type" value="Genomic_DNA"/>
</dbReference>
<dbReference type="OrthoDB" id="3796227at2759"/>
<keyword evidence="3" id="KW-1185">Reference proteome</keyword>
<feature type="compositionally biased region" description="Low complexity" evidence="1">
    <location>
        <begin position="143"/>
        <end position="154"/>
    </location>
</feature>
<accession>A0A9P4TAC5</accession>
<dbReference type="Proteomes" id="UP000801428">
    <property type="component" value="Unassembled WGS sequence"/>
</dbReference>
<proteinExistence type="predicted"/>